<evidence type="ECO:0000313" key="1">
    <source>
        <dbReference type="EMBL" id="RUS89296.1"/>
    </source>
</evidence>
<dbReference type="EMBL" id="RQTK01000060">
    <property type="protein sequence ID" value="RUS89296.1"/>
    <property type="molecule type" value="Genomic_DNA"/>
</dbReference>
<dbReference type="AlphaFoldDB" id="A0A433U626"/>
<dbReference type="Proteomes" id="UP000271974">
    <property type="component" value="Unassembled WGS sequence"/>
</dbReference>
<name>A0A433U626_ELYCH</name>
<organism evidence="1 2">
    <name type="scientific">Elysia chlorotica</name>
    <name type="common">Eastern emerald elysia</name>
    <name type="synonym">Sea slug</name>
    <dbReference type="NCBI Taxonomy" id="188477"/>
    <lineage>
        <taxon>Eukaryota</taxon>
        <taxon>Metazoa</taxon>
        <taxon>Spiralia</taxon>
        <taxon>Lophotrochozoa</taxon>
        <taxon>Mollusca</taxon>
        <taxon>Gastropoda</taxon>
        <taxon>Heterobranchia</taxon>
        <taxon>Euthyneura</taxon>
        <taxon>Panpulmonata</taxon>
        <taxon>Sacoglossa</taxon>
        <taxon>Placobranchoidea</taxon>
        <taxon>Plakobranchidae</taxon>
        <taxon>Elysia</taxon>
    </lineage>
</organism>
<keyword evidence="2" id="KW-1185">Reference proteome</keyword>
<accession>A0A433U626</accession>
<proteinExistence type="predicted"/>
<comment type="caution">
    <text evidence="1">The sequence shown here is derived from an EMBL/GenBank/DDBJ whole genome shotgun (WGS) entry which is preliminary data.</text>
</comment>
<gene>
    <name evidence="1" type="ORF">EGW08_002970</name>
</gene>
<sequence>MLLRWTPTCLILHKTLKTLTPQKLQYDLLWFHKNFEHHSLQTLLYKDIFLLQHIHMSLMLLATWILQNWDRQKYFLRQAVGDQSQMLLKTPNISAHMKVIPFGV</sequence>
<reference evidence="1 2" key="1">
    <citation type="submission" date="2019-01" db="EMBL/GenBank/DDBJ databases">
        <title>A draft genome assembly of the solar-powered sea slug Elysia chlorotica.</title>
        <authorList>
            <person name="Cai H."/>
            <person name="Li Q."/>
            <person name="Fang X."/>
            <person name="Li J."/>
            <person name="Curtis N.E."/>
            <person name="Altenburger A."/>
            <person name="Shibata T."/>
            <person name="Feng M."/>
            <person name="Maeda T."/>
            <person name="Schwartz J.A."/>
            <person name="Shigenobu S."/>
            <person name="Lundholm N."/>
            <person name="Nishiyama T."/>
            <person name="Yang H."/>
            <person name="Hasebe M."/>
            <person name="Li S."/>
            <person name="Pierce S.K."/>
            <person name="Wang J."/>
        </authorList>
    </citation>
    <scope>NUCLEOTIDE SEQUENCE [LARGE SCALE GENOMIC DNA]</scope>
    <source>
        <strain evidence="1">EC2010</strain>
        <tissue evidence="1">Whole organism of an adult</tissue>
    </source>
</reference>
<evidence type="ECO:0000313" key="2">
    <source>
        <dbReference type="Proteomes" id="UP000271974"/>
    </source>
</evidence>
<protein>
    <submittedName>
        <fullName evidence="1">Uncharacterized protein</fullName>
    </submittedName>
</protein>